<reference evidence="2" key="2">
    <citation type="submission" date="2023-04" db="EMBL/GenBank/DDBJ databases">
        <authorList>
            <person name="Bruccoleri R.E."/>
            <person name="Oakeley E.J."/>
            <person name="Faust A.-M."/>
            <person name="Dessus-Babus S."/>
            <person name="Altorfer M."/>
            <person name="Burckhardt D."/>
            <person name="Oertli M."/>
            <person name="Naumann U."/>
            <person name="Petersen F."/>
            <person name="Wong J."/>
        </authorList>
    </citation>
    <scope>NUCLEOTIDE SEQUENCE</scope>
    <source>
        <strain evidence="2">GSM-AAB239-AS_SAM_17_03QT</strain>
        <tissue evidence="2">Leaf</tissue>
    </source>
</reference>
<organism evidence="2 3">
    <name type="scientific">Iris pallida</name>
    <name type="common">Sweet iris</name>
    <dbReference type="NCBI Taxonomy" id="29817"/>
    <lineage>
        <taxon>Eukaryota</taxon>
        <taxon>Viridiplantae</taxon>
        <taxon>Streptophyta</taxon>
        <taxon>Embryophyta</taxon>
        <taxon>Tracheophyta</taxon>
        <taxon>Spermatophyta</taxon>
        <taxon>Magnoliopsida</taxon>
        <taxon>Liliopsida</taxon>
        <taxon>Asparagales</taxon>
        <taxon>Iridaceae</taxon>
        <taxon>Iridoideae</taxon>
        <taxon>Irideae</taxon>
        <taxon>Iris</taxon>
    </lineage>
</organism>
<keyword evidence="3" id="KW-1185">Reference proteome</keyword>
<protein>
    <submittedName>
        <fullName evidence="2">Uncharacterized protein</fullName>
    </submittedName>
</protein>
<proteinExistence type="predicted"/>
<dbReference type="Proteomes" id="UP001140949">
    <property type="component" value="Unassembled WGS sequence"/>
</dbReference>
<dbReference type="PANTHER" id="PTHR47375:SF1">
    <property type="entry name" value="GB|AAF34833.1"/>
    <property type="match status" value="1"/>
</dbReference>
<comment type="caution">
    <text evidence="2">The sequence shown here is derived from an EMBL/GenBank/DDBJ whole genome shotgun (WGS) entry which is preliminary data.</text>
</comment>
<evidence type="ECO:0000313" key="2">
    <source>
        <dbReference type="EMBL" id="KAJ6847078.1"/>
    </source>
</evidence>
<evidence type="ECO:0000256" key="1">
    <source>
        <dbReference type="SAM" id="MobiDB-lite"/>
    </source>
</evidence>
<evidence type="ECO:0000313" key="3">
    <source>
        <dbReference type="Proteomes" id="UP001140949"/>
    </source>
</evidence>
<feature type="compositionally biased region" description="Low complexity" evidence="1">
    <location>
        <begin position="23"/>
        <end position="34"/>
    </location>
</feature>
<dbReference type="AlphaFoldDB" id="A0AAX6I1X6"/>
<feature type="region of interest" description="Disordered" evidence="1">
    <location>
        <begin position="23"/>
        <end position="49"/>
    </location>
</feature>
<accession>A0AAX6I1X6</accession>
<dbReference type="InterPro" id="IPR044170">
    <property type="entry name" value="RSS3-like"/>
</dbReference>
<dbReference type="EMBL" id="JANAVB010005597">
    <property type="protein sequence ID" value="KAJ6847078.1"/>
    <property type="molecule type" value="Genomic_DNA"/>
</dbReference>
<dbReference type="PANTHER" id="PTHR47375">
    <property type="entry name" value="GB|AAF34833.1"/>
    <property type="match status" value="1"/>
</dbReference>
<name>A0AAX6I1X6_IRIPA</name>
<gene>
    <name evidence="2" type="ORF">M6B38_284725</name>
</gene>
<reference evidence="2" key="1">
    <citation type="journal article" date="2023" name="GigaByte">
        <title>Genome assembly of the bearded iris, Iris pallida Lam.</title>
        <authorList>
            <person name="Bruccoleri R.E."/>
            <person name="Oakeley E.J."/>
            <person name="Faust A.M.E."/>
            <person name="Altorfer M."/>
            <person name="Dessus-Babus S."/>
            <person name="Burckhardt D."/>
            <person name="Oertli M."/>
            <person name="Naumann U."/>
            <person name="Petersen F."/>
            <person name="Wong J."/>
        </authorList>
    </citation>
    <scope>NUCLEOTIDE SEQUENCE</scope>
    <source>
        <strain evidence="2">GSM-AAB239-AS_SAM_17_03QT</strain>
    </source>
</reference>
<sequence>MRHMFESLGYQSGFFLSQLFSSTRTSSPSSSSSPMKQTPTRPPSPLFNWNHAPLPLPSHFHPSPQIGLMPNKDNNTHHFLLPHHHGTTLTDKMMPEHHQHQHQHDSDLKWPNGLSLFTALTGRSDDAKLLFRHEGQLHANNHPQVQNMMHSSSQMNLCSNAEEGTNTEDNNVSGTNTENYLGLESHSIRVRNMESSNKFKRSFTMPARMATSSSSSSMDQHHAALSQGMEYRSSEAGIYSDIMETFLE</sequence>